<name>A0A081B8I9_9HYPH</name>
<dbReference type="EMBL" id="BBIO01000003">
    <property type="protein sequence ID" value="GAK44357.1"/>
    <property type="molecule type" value="Genomic_DNA"/>
</dbReference>
<organism evidence="1 2">
    <name type="scientific">Tepidicaulis marinus</name>
    <dbReference type="NCBI Taxonomy" id="1333998"/>
    <lineage>
        <taxon>Bacteria</taxon>
        <taxon>Pseudomonadati</taxon>
        <taxon>Pseudomonadota</taxon>
        <taxon>Alphaproteobacteria</taxon>
        <taxon>Hyphomicrobiales</taxon>
        <taxon>Parvibaculaceae</taxon>
        <taxon>Tepidicaulis</taxon>
    </lineage>
</organism>
<dbReference type="STRING" id="1333998.M2A_0856"/>
<dbReference type="Proteomes" id="UP000028702">
    <property type="component" value="Unassembled WGS sequence"/>
</dbReference>
<evidence type="ECO:0000313" key="1">
    <source>
        <dbReference type="EMBL" id="GAK44357.1"/>
    </source>
</evidence>
<keyword evidence="2" id="KW-1185">Reference proteome</keyword>
<dbReference type="AlphaFoldDB" id="A0A081B8I9"/>
<sequence>MHRKDQNAAARMTGKEEGTLAALSCAHDSSTCSGDAAASQGLIRPYLPQGELHSSERILFGIN</sequence>
<protein>
    <submittedName>
        <fullName evidence="1">Excl1</fullName>
    </submittedName>
</protein>
<proteinExistence type="predicted"/>
<gene>
    <name evidence="1" type="ORF">M2A_0856</name>
</gene>
<evidence type="ECO:0000313" key="2">
    <source>
        <dbReference type="Proteomes" id="UP000028702"/>
    </source>
</evidence>
<reference evidence="1 2" key="1">
    <citation type="submission" date="2014-07" db="EMBL/GenBank/DDBJ databases">
        <title>Tepidicaulis marinum gen. nov., sp. nov., a novel marine bacterium denitrifying nitrate to nitrous oxide strictly under microaerobic conditions.</title>
        <authorList>
            <person name="Takeuchi M."/>
            <person name="Yamagishi T."/>
            <person name="Kamagata Y."/>
            <person name="Oshima K."/>
            <person name="Hattori M."/>
            <person name="Katayama T."/>
            <person name="Hanada S."/>
            <person name="Tamaki H."/>
            <person name="Marumo K."/>
            <person name="Maeda H."/>
            <person name="Nedachi M."/>
            <person name="Iwasaki W."/>
            <person name="Suwa Y."/>
            <person name="Sakata S."/>
        </authorList>
    </citation>
    <scope>NUCLEOTIDE SEQUENCE [LARGE SCALE GENOMIC DNA]</scope>
    <source>
        <strain evidence="1 2">MA2</strain>
    </source>
</reference>
<accession>A0A081B8I9</accession>
<comment type="caution">
    <text evidence="1">The sequence shown here is derived from an EMBL/GenBank/DDBJ whole genome shotgun (WGS) entry which is preliminary data.</text>
</comment>